<dbReference type="GO" id="GO:0006355">
    <property type="term" value="P:regulation of DNA-templated transcription"/>
    <property type="evidence" value="ECO:0007669"/>
    <property type="project" value="InterPro"/>
</dbReference>
<keyword evidence="11" id="KW-1185">Reference proteome</keyword>
<dbReference type="InterPro" id="IPR036388">
    <property type="entry name" value="WH-like_DNA-bd_sf"/>
</dbReference>
<evidence type="ECO:0000256" key="7">
    <source>
        <dbReference type="PROSITE-ProRule" id="PRU01091"/>
    </source>
</evidence>
<dbReference type="InterPro" id="IPR001867">
    <property type="entry name" value="OmpR/PhoB-type_DNA-bd"/>
</dbReference>
<dbReference type="InterPro" id="IPR039420">
    <property type="entry name" value="WalR-like"/>
</dbReference>
<dbReference type="EMBL" id="CAGS01000727">
    <property type="protein sequence ID" value="CCF86228.1"/>
    <property type="molecule type" value="Genomic_DNA"/>
</dbReference>
<evidence type="ECO:0000259" key="8">
    <source>
        <dbReference type="PROSITE" id="PS50110"/>
    </source>
</evidence>
<feature type="domain" description="OmpR/PhoB-type" evidence="9">
    <location>
        <begin position="128"/>
        <end position="228"/>
    </location>
</feature>
<dbReference type="CDD" id="cd17574">
    <property type="entry name" value="REC_OmpR"/>
    <property type="match status" value="1"/>
</dbReference>
<accession>I4ENG5</accession>
<dbReference type="Proteomes" id="UP000004221">
    <property type="component" value="Unassembled WGS sequence"/>
</dbReference>
<evidence type="ECO:0000256" key="2">
    <source>
        <dbReference type="ARBA" id="ARBA00023012"/>
    </source>
</evidence>
<dbReference type="SMART" id="SM00448">
    <property type="entry name" value="REC"/>
    <property type="match status" value="1"/>
</dbReference>
<dbReference type="GO" id="GO:0000156">
    <property type="term" value="F:phosphorelay response regulator activity"/>
    <property type="evidence" value="ECO:0007669"/>
    <property type="project" value="TreeGrafter"/>
</dbReference>
<dbReference type="PANTHER" id="PTHR48111:SF1">
    <property type="entry name" value="TWO-COMPONENT RESPONSE REGULATOR ORR33"/>
    <property type="match status" value="1"/>
</dbReference>
<dbReference type="OrthoDB" id="9790442at2"/>
<dbReference type="AlphaFoldDB" id="I4ENG5"/>
<dbReference type="InterPro" id="IPR016032">
    <property type="entry name" value="Sig_transdc_resp-reg_C-effctor"/>
</dbReference>
<dbReference type="Gene3D" id="3.40.50.2300">
    <property type="match status" value="1"/>
</dbReference>
<dbReference type="InterPro" id="IPR011006">
    <property type="entry name" value="CheY-like_superfamily"/>
</dbReference>
<gene>
    <name evidence="10" type="ORF">NITHO_900003</name>
</gene>
<dbReference type="GO" id="GO:0032993">
    <property type="term" value="C:protein-DNA complex"/>
    <property type="evidence" value="ECO:0007669"/>
    <property type="project" value="TreeGrafter"/>
</dbReference>
<dbReference type="GO" id="GO:0005829">
    <property type="term" value="C:cytosol"/>
    <property type="evidence" value="ECO:0007669"/>
    <property type="project" value="TreeGrafter"/>
</dbReference>
<name>I4ENG5_9BACT</name>
<evidence type="ECO:0000256" key="1">
    <source>
        <dbReference type="ARBA" id="ARBA00022553"/>
    </source>
</evidence>
<evidence type="ECO:0000313" key="11">
    <source>
        <dbReference type="Proteomes" id="UP000004221"/>
    </source>
</evidence>
<keyword evidence="3" id="KW-0805">Transcription regulation</keyword>
<dbReference type="Gene3D" id="1.10.10.10">
    <property type="entry name" value="Winged helix-like DNA-binding domain superfamily/Winged helix DNA-binding domain"/>
    <property type="match status" value="1"/>
</dbReference>
<comment type="caution">
    <text evidence="10">The sequence shown here is derived from an EMBL/GenBank/DDBJ whole genome shotgun (WGS) entry which is preliminary data.</text>
</comment>
<dbReference type="InterPro" id="IPR001789">
    <property type="entry name" value="Sig_transdc_resp-reg_receiver"/>
</dbReference>
<protein>
    <submittedName>
        <fullName evidence="10">Two component transcriptional regulator, winged helix family</fullName>
    </submittedName>
</protein>
<feature type="domain" description="Response regulatory" evidence="8">
    <location>
        <begin position="2"/>
        <end position="116"/>
    </location>
</feature>
<dbReference type="RefSeq" id="WP_008481925.1">
    <property type="nucleotide sequence ID" value="NZ_CAGS01000727.1"/>
</dbReference>
<comment type="caution">
    <text evidence="6">Lacks conserved residue(s) required for the propagation of feature annotation.</text>
</comment>
<dbReference type="SUPFAM" id="SSF46894">
    <property type="entry name" value="C-terminal effector domain of the bipartite response regulators"/>
    <property type="match status" value="1"/>
</dbReference>
<dbReference type="PANTHER" id="PTHR48111">
    <property type="entry name" value="REGULATOR OF RPOS"/>
    <property type="match status" value="1"/>
</dbReference>
<reference evidence="10 11" key="1">
    <citation type="journal article" date="2012" name="ISME J.">
        <title>Nitrification expanded: discovery, physiology and genomics of a nitrite-oxidizing bacterium from the phylum Chloroflexi.</title>
        <authorList>
            <person name="Sorokin D.Y."/>
            <person name="Lucker S."/>
            <person name="Vejmelkova D."/>
            <person name="Kostrikina N.A."/>
            <person name="Kleerebezem R."/>
            <person name="Rijpstra W.I."/>
            <person name="Damste J.S."/>
            <person name="Le Paslier D."/>
            <person name="Muyzer G."/>
            <person name="Wagner M."/>
            <person name="van Loosdrecht M.C."/>
            <person name="Daims H."/>
        </authorList>
    </citation>
    <scope>NUCLEOTIDE SEQUENCE [LARGE SCALE GENOMIC DNA]</scope>
    <source>
        <strain evidence="11">none</strain>
    </source>
</reference>
<dbReference type="PROSITE" id="PS51755">
    <property type="entry name" value="OMPR_PHOB"/>
    <property type="match status" value="1"/>
</dbReference>
<sequence>MRVVVVDPDSMTAKLLRFVLGEAGHDVVLVKSAAAALAATLEQETDAVLLEAELPDMDGWVLCKELRGRRYTGPIIFVTKLRETQDKVRAFDHGADDYIVEPFDPAELVARVDAVARRCKHADHQALGTLLKVGDAELSIGELTFRAEGRPPVFLTPTEMRMLECLMRNHGITISRDTLIERTWDHNFIGDSNRVEVYVRRVRKKIERDPAQPEYLHTVRGVGYVFRPRETSPVSQPSIRNGQTSPFPFEPADMVVWAP</sequence>
<dbReference type="SMART" id="SM00862">
    <property type="entry name" value="Trans_reg_C"/>
    <property type="match status" value="1"/>
</dbReference>
<dbReference type="GO" id="GO:0000976">
    <property type="term" value="F:transcription cis-regulatory region binding"/>
    <property type="evidence" value="ECO:0007669"/>
    <property type="project" value="TreeGrafter"/>
</dbReference>
<keyword evidence="5" id="KW-0804">Transcription</keyword>
<evidence type="ECO:0000256" key="3">
    <source>
        <dbReference type="ARBA" id="ARBA00023015"/>
    </source>
</evidence>
<feature type="DNA-binding region" description="OmpR/PhoB-type" evidence="7">
    <location>
        <begin position="128"/>
        <end position="228"/>
    </location>
</feature>
<keyword evidence="2" id="KW-0902">Two-component regulatory system</keyword>
<evidence type="ECO:0000256" key="4">
    <source>
        <dbReference type="ARBA" id="ARBA00023125"/>
    </source>
</evidence>
<dbReference type="PROSITE" id="PS50110">
    <property type="entry name" value="RESPONSE_REGULATORY"/>
    <property type="match status" value="1"/>
</dbReference>
<evidence type="ECO:0000259" key="9">
    <source>
        <dbReference type="PROSITE" id="PS51755"/>
    </source>
</evidence>
<evidence type="ECO:0000313" key="10">
    <source>
        <dbReference type="EMBL" id="CCF86228.1"/>
    </source>
</evidence>
<organism evidence="10 11">
    <name type="scientific">Nitrolancea hollandica Lb</name>
    <dbReference type="NCBI Taxonomy" id="1129897"/>
    <lineage>
        <taxon>Bacteria</taxon>
        <taxon>Pseudomonadati</taxon>
        <taxon>Thermomicrobiota</taxon>
        <taxon>Thermomicrobia</taxon>
        <taxon>Sphaerobacterales</taxon>
        <taxon>Sphaerobacterineae</taxon>
        <taxon>Sphaerobacteraceae</taxon>
        <taxon>Nitrolancea</taxon>
    </lineage>
</organism>
<dbReference type="Pfam" id="PF00486">
    <property type="entry name" value="Trans_reg_C"/>
    <property type="match status" value="1"/>
</dbReference>
<dbReference type="SUPFAM" id="SSF52172">
    <property type="entry name" value="CheY-like"/>
    <property type="match status" value="1"/>
</dbReference>
<keyword evidence="4 7" id="KW-0238">DNA-binding</keyword>
<proteinExistence type="predicted"/>
<dbReference type="Gene3D" id="6.10.250.690">
    <property type="match status" value="1"/>
</dbReference>
<evidence type="ECO:0000256" key="6">
    <source>
        <dbReference type="PROSITE-ProRule" id="PRU00169"/>
    </source>
</evidence>
<keyword evidence="1" id="KW-0597">Phosphoprotein</keyword>
<dbReference type="Pfam" id="PF00072">
    <property type="entry name" value="Response_reg"/>
    <property type="match status" value="1"/>
</dbReference>
<evidence type="ECO:0000256" key="5">
    <source>
        <dbReference type="ARBA" id="ARBA00023163"/>
    </source>
</evidence>
<dbReference type="CDD" id="cd00383">
    <property type="entry name" value="trans_reg_C"/>
    <property type="match status" value="1"/>
</dbReference>